<dbReference type="RefSeq" id="WP_120955253.1">
    <property type="nucleotide sequence ID" value="NZ_RBIR01000011.1"/>
</dbReference>
<gene>
    <name evidence="8" type="ORF">C8D78_3662</name>
</gene>
<dbReference type="PANTHER" id="PTHR43085">
    <property type="entry name" value="HEXOKINASE FAMILY MEMBER"/>
    <property type="match status" value="1"/>
</dbReference>
<feature type="region of interest" description="Disordered" evidence="6">
    <location>
        <begin position="310"/>
        <end position="335"/>
    </location>
</feature>
<evidence type="ECO:0000256" key="5">
    <source>
        <dbReference type="ARBA" id="ARBA00022840"/>
    </source>
</evidence>
<evidence type="ECO:0000256" key="2">
    <source>
        <dbReference type="ARBA" id="ARBA00022679"/>
    </source>
</evidence>
<dbReference type="InterPro" id="IPR002173">
    <property type="entry name" value="Carboh/pur_kinase_PfkB_CS"/>
</dbReference>
<evidence type="ECO:0000313" key="9">
    <source>
        <dbReference type="Proteomes" id="UP000276055"/>
    </source>
</evidence>
<dbReference type="CDD" id="cd01167">
    <property type="entry name" value="bac_FRK"/>
    <property type="match status" value="1"/>
</dbReference>
<reference evidence="8 9" key="1">
    <citation type="submission" date="2018-10" db="EMBL/GenBank/DDBJ databases">
        <title>Genomic Encyclopedia of Type Strains, Phase IV (KMG-IV): sequencing the most valuable type-strain genomes for metagenomic binning, comparative biology and taxonomic classification.</title>
        <authorList>
            <person name="Goeker M."/>
        </authorList>
    </citation>
    <scope>NUCLEOTIDE SEQUENCE [LARGE SCALE GENOMIC DNA]</scope>
    <source>
        <strain evidence="8 9">DSM 25586</strain>
    </source>
</reference>
<keyword evidence="3" id="KW-0547">Nucleotide-binding</keyword>
<evidence type="ECO:0000259" key="7">
    <source>
        <dbReference type="Pfam" id="PF00294"/>
    </source>
</evidence>
<accession>A0A495E736</accession>
<dbReference type="GO" id="GO:0016301">
    <property type="term" value="F:kinase activity"/>
    <property type="evidence" value="ECO:0007669"/>
    <property type="project" value="UniProtKB-KW"/>
</dbReference>
<evidence type="ECO:0000256" key="4">
    <source>
        <dbReference type="ARBA" id="ARBA00022777"/>
    </source>
</evidence>
<comment type="caution">
    <text evidence="8">The sequence shown here is derived from an EMBL/GenBank/DDBJ whole genome shotgun (WGS) entry which is preliminary data.</text>
</comment>
<keyword evidence="2" id="KW-0808">Transferase</keyword>
<feature type="domain" description="Carbohydrate kinase PfkB" evidence="7">
    <location>
        <begin position="20"/>
        <end position="319"/>
    </location>
</feature>
<proteinExistence type="inferred from homology"/>
<dbReference type="PROSITE" id="PS00584">
    <property type="entry name" value="PFKB_KINASES_2"/>
    <property type="match status" value="1"/>
</dbReference>
<dbReference type="Pfam" id="PF00294">
    <property type="entry name" value="PfkB"/>
    <property type="match status" value="1"/>
</dbReference>
<name>A0A495E736_9MICC</name>
<dbReference type="InterPro" id="IPR029056">
    <property type="entry name" value="Ribokinase-like"/>
</dbReference>
<dbReference type="AlphaFoldDB" id="A0A495E736"/>
<evidence type="ECO:0000313" key="8">
    <source>
        <dbReference type="EMBL" id="RKR12755.1"/>
    </source>
</evidence>
<dbReference type="OrthoDB" id="9795789at2"/>
<evidence type="ECO:0000256" key="1">
    <source>
        <dbReference type="ARBA" id="ARBA00010688"/>
    </source>
</evidence>
<dbReference type="EMBL" id="RBIR01000011">
    <property type="protein sequence ID" value="RKR12755.1"/>
    <property type="molecule type" value="Genomic_DNA"/>
</dbReference>
<keyword evidence="4 8" id="KW-0418">Kinase</keyword>
<dbReference type="InterPro" id="IPR011611">
    <property type="entry name" value="PfkB_dom"/>
</dbReference>
<keyword evidence="5" id="KW-0067">ATP-binding</keyword>
<dbReference type="Proteomes" id="UP000276055">
    <property type="component" value="Unassembled WGS sequence"/>
</dbReference>
<dbReference type="SUPFAM" id="SSF53613">
    <property type="entry name" value="Ribokinase-like"/>
    <property type="match status" value="1"/>
</dbReference>
<dbReference type="Gene3D" id="3.40.1190.20">
    <property type="match status" value="1"/>
</dbReference>
<dbReference type="PANTHER" id="PTHR43085:SF1">
    <property type="entry name" value="PSEUDOURIDINE KINASE-RELATED"/>
    <property type="match status" value="1"/>
</dbReference>
<comment type="similarity">
    <text evidence="1">Belongs to the carbohydrate kinase PfkB family.</text>
</comment>
<sequence>MPAPETPSASARAAGNAVLTVIGESLVDIISDPLHPDAGTAHPGGSPLNVAVGAARLGLQTSLVTHYADDRHGLLIDQHLQANGVRVINGGTTPTSTALATLGPDGAADYTFSITWEINGAALPALAAVQGSTHVHTGSIAAMLAPGDQATLALVQAAREHATISYDPNCRPAISPDAAAARRQVELFVASSDIVKASDEDLAWLYPDRTPDDALEAWLDLGPAVVALTRGAAGPVLLSRSGRVELAAESITVADTVGAGDSFMAGLVSGLAQLEGLGTHGRNRLQKLTADQLESLAAYANRAAAITCSRRGANPPNSTELGPLPAQLAGRGRTP</sequence>
<organism evidence="8 9">
    <name type="scientific">Arthrobacter oryzae</name>
    <dbReference type="NCBI Taxonomy" id="409290"/>
    <lineage>
        <taxon>Bacteria</taxon>
        <taxon>Bacillati</taxon>
        <taxon>Actinomycetota</taxon>
        <taxon>Actinomycetes</taxon>
        <taxon>Micrococcales</taxon>
        <taxon>Micrococcaceae</taxon>
        <taxon>Arthrobacter</taxon>
    </lineage>
</organism>
<evidence type="ECO:0000256" key="3">
    <source>
        <dbReference type="ARBA" id="ARBA00022741"/>
    </source>
</evidence>
<protein>
    <submittedName>
        <fullName evidence="8">Fructokinase</fullName>
    </submittedName>
</protein>
<evidence type="ECO:0000256" key="6">
    <source>
        <dbReference type="SAM" id="MobiDB-lite"/>
    </source>
</evidence>
<dbReference type="GO" id="GO:0005524">
    <property type="term" value="F:ATP binding"/>
    <property type="evidence" value="ECO:0007669"/>
    <property type="project" value="UniProtKB-KW"/>
</dbReference>
<dbReference type="InterPro" id="IPR050306">
    <property type="entry name" value="PfkB_Carbo_kinase"/>
</dbReference>